<evidence type="ECO:0000313" key="2">
    <source>
        <dbReference type="Proteomes" id="UP001516400"/>
    </source>
</evidence>
<reference evidence="1 2" key="1">
    <citation type="journal article" date="2021" name="BMC Biol.">
        <title>Horizontally acquired antibacterial genes associated with adaptive radiation of ladybird beetles.</title>
        <authorList>
            <person name="Li H.S."/>
            <person name="Tang X.F."/>
            <person name="Huang Y.H."/>
            <person name="Xu Z.Y."/>
            <person name="Chen M.L."/>
            <person name="Du X.Y."/>
            <person name="Qiu B.Y."/>
            <person name="Chen P.T."/>
            <person name="Zhang W."/>
            <person name="Slipinski A."/>
            <person name="Escalona H.E."/>
            <person name="Waterhouse R.M."/>
            <person name="Zwick A."/>
            <person name="Pang H."/>
        </authorList>
    </citation>
    <scope>NUCLEOTIDE SEQUENCE [LARGE SCALE GENOMIC DNA]</scope>
    <source>
        <strain evidence="1">SYSU2018</strain>
    </source>
</reference>
<dbReference type="AlphaFoldDB" id="A0ABD2N0B0"/>
<evidence type="ECO:0000313" key="1">
    <source>
        <dbReference type="EMBL" id="KAL3271856.1"/>
    </source>
</evidence>
<keyword evidence="2" id="KW-1185">Reference proteome</keyword>
<organism evidence="1 2">
    <name type="scientific">Cryptolaemus montrouzieri</name>
    <dbReference type="NCBI Taxonomy" id="559131"/>
    <lineage>
        <taxon>Eukaryota</taxon>
        <taxon>Metazoa</taxon>
        <taxon>Ecdysozoa</taxon>
        <taxon>Arthropoda</taxon>
        <taxon>Hexapoda</taxon>
        <taxon>Insecta</taxon>
        <taxon>Pterygota</taxon>
        <taxon>Neoptera</taxon>
        <taxon>Endopterygota</taxon>
        <taxon>Coleoptera</taxon>
        <taxon>Polyphaga</taxon>
        <taxon>Cucujiformia</taxon>
        <taxon>Coccinelloidea</taxon>
        <taxon>Coccinellidae</taxon>
        <taxon>Scymninae</taxon>
        <taxon>Scymnini</taxon>
        <taxon>Cryptolaemus</taxon>
    </lineage>
</organism>
<dbReference type="Proteomes" id="UP001516400">
    <property type="component" value="Unassembled WGS sequence"/>
</dbReference>
<comment type="caution">
    <text evidence="1">The sequence shown here is derived from an EMBL/GenBank/DDBJ whole genome shotgun (WGS) entry which is preliminary data.</text>
</comment>
<protein>
    <submittedName>
        <fullName evidence="1">Uncharacterized protein</fullName>
    </submittedName>
</protein>
<accession>A0ABD2N0B0</accession>
<gene>
    <name evidence="1" type="ORF">HHI36_022326</name>
</gene>
<name>A0ABD2N0B0_9CUCU</name>
<dbReference type="EMBL" id="JABFTP020000042">
    <property type="protein sequence ID" value="KAL3271856.1"/>
    <property type="molecule type" value="Genomic_DNA"/>
</dbReference>
<sequence length="107" mass="12349">MNDQDAPIDDIFSEFVDIIKNAADISIQKTTGKYSKPKVPWSNENCKEVTKDKKKAFNAHKKDRTEDNKVEFRKQRALERGTTKKCKIDSWREYLGSITSDSTKYVG</sequence>
<proteinExistence type="predicted"/>